<accession>M0QQH3</accession>
<name>M0QQH3_9ACTN</name>
<dbReference type="Proteomes" id="UP000011666">
    <property type="component" value="Unassembled WGS sequence"/>
</dbReference>
<dbReference type="InterPro" id="IPR058330">
    <property type="entry name" value="DUF8017"/>
</dbReference>
<feature type="domain" description="DUF8017" evidence="1">
    <location>
        <begin position="2"/>
        <end position="156"/>
    </location>
</feature>
<dbReference type="EMBL" id="BANX01000043">
    <property type="protein sequence ID" value="GAC70915.1"/>
    <property type="molecule type" value="Genomic_DNA"/>
</dbReference>
<dbReference type="eggNOG" id="ENOG5030KCM">
    <property type="taxonomic scope" value="Bacteria"/>
</dbReference>
<dbReference type="Pfam" id="PF26056">
    <property type="entry name" value="DUF8017"/>
    <property type="match status" value="1"/>
</dbReference>
<evidence type="ECO:0000259" key="1">
    <source>
        <dbReference type="Pfam" id="PF26056"/>
    </source>
</evidence>
<evidence type="ECO:0000313" key="2">
    <source>
        <dbReference type="EMBL" id="GAC70915.1"/>
    </source>
</evidence>
<gene>
    <name evidence="2" type="ORF">GS4_43_00420</name>
</gene>
<proteinExistence type="predicted"/>
<protein>
    <recommendedName>
        <fullName evidence="1">DUF8017 domain-containing protein</fullName>
    </recommendedName>
</protein>
<dbReference type="STRING" id="1223545.GS4_43_00420"/>
<sequence>MVGWEAPCQDGPFGCCPVRTMSGAATHETTQCPDDWAGTAGTPGNTKTGDINKALRDELALVGAIYTSESRHSPSVSSGRPQKLSIGGRAALHVVATARDIEASKCVGESALHSIVATTVPGQPGVTLFVISLPQGVPDAGNRRLINQMVTSLRPID</sequence>
<reference evidence="2 3" key="1">
    <citation type="submission" date="2013-01" db="EMBL/GenBank/DDBJ databases">
        <title>Whole genome shotgun sequence of Gordonia soli NBRC 108243.</title>
        <authorList>
            <person name="Isaki-Nakamura S."/>
            <person name="Hosoyama A."/>
            <person name="Tsuchikane K."/>
            <person name="Ando Y."/>
            <person name="Baba S."/>
            <person name="Ohji S."/>
            <person name="Hamada M."/>
            <person name="Tamura T."/>
            <person name="Yamazoe A."/>
            <person name="Yamazaki S."/>
            <person name="Fujita N."/>
        </authorList>
    </citation>
    <scope>NUCLEOTIDE SEQUENCE [LARGE SCALE GENOMIC DNA]</scope>
    <source>
        <strain evidence="2 3">NBRC 108243</strain>
    </source>
</reference>
<comment type="caution">
    <text evidence="2">The sequence shown here is derived from an EMBL/GenBank/DDBJ whole genome shotgun (WGS) entry which is preliminary data.</text>
</comment>
<dbReference type="AlphaFoldDB" id="M0QQH3"/>
<keyword evidence="3" id="KW-1185">Reference proteome</keyword>
<organism evidence="2 3">
    <name type="scientific">Gordonia soli NBRC 108243</name>
    <dbReference type="NCBI Taxonomy" id="1223545"/>
    <lineage>
        <taxon>Bacteria</taxon>
        <taxon>Bacillati</taxon>
        <taxon>Actinomycetota</taxon>
        <taxon>Actinomycetes</taxon>
        <taxon>Mycobacteriales</taxon>
        <taxon>Gordoniaceae</taxon>
        <taxon>Gordonia</taxon>
    </lineage>
</organism>
<evidence type="ECO:0000313" key="3">
    <source>
        <dbReference type="Proteomes" id="UP000011666"/>
    </source>
</evidence>